<organism evidence="3 4">
    <name type="scientific">Lysinibacillus antri</name>
    <dbReference type="NCBI Taxonomy" id="2498145"/>
    <lineage>
        <taxon>Bacteria</taxon>
        <taxon>Bacillati</taxon>
        <taxon>Bacillota</taxon>
        <taxon>Bacilli</taxon>
        <taxon>Bacillales</taxon>
        <taxon>Bacillaceae</taxon>
        <taxon>Lysinibacillus</taxon>
    </lineage>
</organism>
<proteinExistence type="predicted"/>
<dbReference type="RefSeq" id="WP_126658949.1">
    <property type="nucleotide sequence ID" value="NZ_RYYR01000010.1"/>
</dbReference>
<dbReference type="Gene3D" id="3.30.450.20">
    <property type="entry name" value="PAS domain"/>
    <property type="match status" value="1"/>
</dbReference>
<dbReference type="FunFam" id="3.30.70.270:FF:000001">
    <property type="entry name" value="Diguanylate cyclase domain protein"/>
    <property type="match status" value="1"/>
</dbReference>
<dbReference type="Proteomes" id="UP000287910">
    <property type="component" value="Unassembled WGS sequence"/>
</dbReference>
<dbReference type="Pfam" id="PF00990">
    <property type="entry name" value="GGDEF"/>
    <property type="match status" value="1"/>
</dbReference>
<evidence type="ECO:0000313" key="3">
    <source>
        <dbReference type="EMBL" id="RUL53211.1"/>
    </source>
</evidence>
<dbReference type="NCBIfam" id="TIGR00254">
    <property type="entry name" value="GGDEF"/>
    <property type="match status" value="1"/>
</dbReference>
<feature type="domain" description="GGDEF" evidence="2">
    <location>
        <begin position="195"/>
        <end position="324"/>
    </location>
</feature>
<dbReference type="GO" id="GO:0005886">
    <property type="term" value="C:plasma membrane"/>
    <property type="evidence" value="ECO:0007669"/>
    <property type="project" value="TreeGrafter"/>
</dbReference>
<dbReference type="PANTHER" id="PTHR45138">
    <property type="entry name" value="REGULATORY COMPONENTS OF SENSORY TRANSDUCTION SYSTEM"/>
    <property type="match status" value="1"/>
</dbReference>
<dbReference type="InterPro" id="IPR043128">
    <property type="entry name" value="Rev_trsase/Diguanyl_cyclase"/>
</dbReference>
<dbReference type="InterPro" id="IPR000014">
    <property type="entry name" value="PAS"/>
</dbReference>
<dbReference type="EMBL" id="RYYR01000010">
    <property type="protein sequence ID" value="RUL53211.1"/>
    <property type="molecule type" value="Genomic_DNA"/>
</dbReference>
<dbReference type="CDD" id="cd00130">
    <property type="entry name" value="PAS"/>
    <property type="match status" value="1"/>
</dbReference>
<dbReference type="NCBIfam" id="TIGR00229">
    <property type="entry name" value="sensory_box"/>
    <property type="match status" value="1"/>
</dbReference>
<dbReference type="SUPFAM" id="SSF55073">
    <property type="entry name" value="Nucleotide cyclase"/>
    <property type="match status" value="1"/>
</dbReference>
<dbReference type="InterPro" id="IPR029787">
    <property type="entry name" value="Nucleotide_cyclase"/>
</dbReference>
<dbReference type="InterPro" id="IPR035965">
    <property type="entry name" value="PAS-like_dom_sf"/>
</dbReference>
<evidence type="ECO:0000313" key="4">
    <source>
        <dbReference type="Proteomes" id="UP000287910"/>
    </source>
</evidence>
<accession>A0A432LC82</accession>
<dbReference type="Pfam" id="PF13426">
    <property type="entry name" value="PAS_9"/>
    <property type="match status" value="1"/>
</dbReference>
<dbReference type="PROSITE" id="PS50112">
    <property type="entry name" value="PAS"/>
    <property type="match status" value="1"/>
</dbReference>
<keyword evidence="4" id="KW-1185">Reference proteome</keyword>
<dbReference type="GO" id="GO:0052621">
    <property type="term" value="F:diguanylate cyclase activity"/>
    <property type="evidence" value="ECO:0007669"/>
    <property type="project" value="TreeGrafter"/>
</dbReference>
<gene>
    <name evidence="3" type="ORF">EK386_09625</name>
</gene>
<dbReference type="CDD" id="cd01949">
    <property type="entry name" value="GGDEF"/>
    <property type="match status" value="1"/>
</dbReference>
<dbReference type="GO" id="GO:1902201">
    <property type="term" value="P:negative regulation of bacterial-type flagellum-dependent cell motility"/>
    <property type="evidence" value="ECO:0007669"/>
    <property type="project" value="TreeGrafter"/>
</dbReference>
<dbReference type="SMART" id="SM00267">
    <property type="entry name" value="GGDEF"/>
    <property type="match status" value="1"/>
</dbReference>
<dbReference type="SUPFAM" id="SSF55785">
    <property type="entry name" value="PYP-like sensor domain (PAS domain)"/>
    <property type="match status" value="1"/>
</dbReference>
<sequence>MDKRLRKAPCGFISINHDCYIIEVNDTFLEWMGYKQADLLGTHIESLLKPGTKMIFHSYFYPNINFNGCVEELFIKVKNQAGDEVPYLLNAKKVKQGDSEMIDCILVQMKRRIDYELELRATKKQMEEAYIEKNIAFEKLEQIYLEIEKKQIELMEINSGLVTISNTDKLTGISNRRFFQEKLEQQVELYRKEGKPFSFLIIDIDHFKKVNDTYGHQIGDIVLVKLANLLKNIMHPEDILSRFGGEEFTVILPATNIEKAISFAKKINQEVEEATWQETGSLTVSIGAATFTEQDTETSIIEKADRALYASKENGRNRSTHFSEL</sequence>
<dbReference type="PANTHER" id="PTHR45138:SF9">
    <property type="entry name" value="DIGUANYLATE CYCLASE DGCM-RELATED"/>
    <property type="match status" value="1"/>
</dbReference>
<dbReference type="Gene3D" id="3.30.70.270">
    <property type="match status" value="1"/>
</dbReference>
<evidence type="ECO:0000259" key="2">
    <source>
        <dbReference type="PROSITE" id="PS50887"/>
    </source>
</evidence>
<name>A0A432LC82_9BACI</name>
<dbReference type="AlphaFoldDB" id="A0A432LC82"/>
<comment type="caution">
    <text evidence="3">The sequence shown here is derived from an EMBL/GenBank/DDBJ whole genome shotgun (WGS) entry which is preliminary data.</text>
</comment>
<feature type="domain" description="PAS" evidence="1">
    <location>
        <begin position="1"/>
        <end position="50"/>
    </location>
</feature>
<dbReference type="PROSITE" id="PS50887">
    <property type="entry name" value="GGDEF"/>
    <property type="match status" value="1"/>
</dbReference>
<evidence type="ECO:0000259" key="1">
    <source>
        <dbReference type="PROSITE" id="PS50112"/>
    </source>
</evidence>
<dbReference type="GO" id="GO:0043709">
    <property type="term" value="P:cell adhesion involved in single-species biofilm formation"/>
    <property type="evidence" value="ECO:0007669"/>
    <property type="project" value="TreeGrafter"/>
</dbReference>
<dbReference type="InterPro" id="IPR000160">
    <property type="entry name" value="GGDEF_dom"/>
</dbReference>
<reference evidence="3 4" key="1">
    <citation type="submission" date="2018-12" db="EMBL/GenBank/DDBJ databases">
        <title>Lysinibacillus antri sp. nov., isolated from a cave soil.</title>
        <authorList>
            <person name="Narsing Rao M.P."/>
            <person name="Zhang H."/>
            <person name="Dong Z.-Y."/>
            <person name="Niu X.-K."/>
            <person name="Zhang K."/>
            <person name="Fang B.-Z."/>
            <person name="Kang Y.-Q."/>
            <person name="Xiao M."/>
            <person name="Li W.-J."/>
        </authorList>
    </citation>
    <scope>NUCLEOTIDE SEQUENCE [LARGE SCALE GENOMIC DNA]</scope>
    <source>
        <strain evidence="3 4">SYSU K30002</strain>
    </source>
</reference>
<dbReference type="InterPro" id="IPR050469">
    <property type="entry name" value="Diguanylate_Cyclase"/>
</dbReference>
<protein>
    <submittedName>
        <fullName evidence="3">Diguanylate cyclase</fullName>
    </submittedName>
</protein>